<feature type="region of interest" description="Disordered" evidence="1">
    <location>
        <begin position="60"/>
        <end position="98"/>
    </location>
</feature>
<evidence type="ECO:0000313" key="3">
    <source>
        <dbReference type="Proteomes" id="UP000324222"/>
    </source>
</evidence>
<sequence length="98" mass="10672">MSVIYTDALEVIEGEGEVTYGWDVDEEGGRKVDSATTERLNRLLEIVSRRPYRRSELELDPYLPASDKPPLPAISTPLSPSFATPPACSSSSSPSTKS</sequence>
<comment type="caution">
    <text evidence="2">The sequence shown here is derived from an EMBL/GenBank/DDBJ whole genome shotgun (WGS) entry which is preliminary data.</text>
</comment>
<dbReference type="EMBL" id="VSRR010006357">
    <property type="protein sequence ID" value="MPC44604.1"/>
    <property type="molecule type" value="Genomic_DNA"/>
</dbReference>
<accession>A0A5B7FJK0</accession>
<evidence type="ECO:0000313" key="2">
    <source>
        <dbReference type="EMBL" id="MPC44604.1"/>
    </source>
</evidence>
<keyword evidence="3" id="KW-1185">Reference proteome</keyword>
<reference evidence="2 3" key="1">
    <citation type="submission" date="2019-05" db="EMBL/GenBank/DDBJ databases">
        <title>Another draft genome of Portunus trituberculatus and its Hox gene families provides insights of decapod evolution.</title>
        <authorList>
            <person name="Jeong J.-H."/>
            <person name="Song I."/>
            <person name="Kim S."/>
            <person name="Choi T."/>
            <person name="Kim D."/>
            <person name="Ryu S."/>
            <person name="Kim W."/>
        </authorList>
    </citation>
    <scope>NUCLEOTIDE SEQUENCE [LARGE SCALE GENOMIC DNA]</scope>
    <source>
        <tissue evidence="2">Muscle</tissue>
    </source>
</reference>
<protein>
    <submittedName>
        <fullName evidence="2">Uncharacterized protein</fullName>
    </submittedName>
</protein>
<name>A0A5B7FJK0_PORTR</name>
<evidence type="ECO:0000256" key="1">
    <source>
        <dbReference type="SAM" id="MobiDB-lite"/>
    </source>
</evidence>
<gene>
    <name evidence="2" type="ORF">E2C01_038281</name>
</gene>
<dbReference type="Proteomes" id="UP000324222">
    <property type="component" value="Unassembled WGS sequence"/>
</dbReference>
<feature type="compositionally biased region" description="Low complexity" evidence="1">
    <location>
        <begin position="79"/>
        <end position="98"/>
    </location>
</feature>
<proteinExistence type="predicted"/>
<dbReference type="AlphaFoldDB" id="A0A5B7FJK0"/>
<organism evidence="2 3">
    <name type="scientific">Portunus trituberculatus</name>
    <name type="common">Swimming crab</name>
    <name type="synonym">Neptunus trituberculatus</name>
    <dbReference type="NCBI Taxonomy" id="210409"/>
    <lineage>
        <taxon>Eukaryota</taxon>
        <taxon>Metazoa</taxon>
        <taxon>Ecdysozoa</taxon>
        <taxon>Arthropoda</taxon>
        <taxon>Crustacea</taxon>
        <taxon>Multicrustacea</taxon>
        <taxon>Malacostraca</taxon>
        <taxon>Eumalacostraca</taxon>
        <taxon>Eucarida</taxon>
        <taxon>Decapoda</taxon>
        <taxon>Pleocyemata</taxon>
        <taxon>Brachyura</taxon>
        <taxon>Eubrachyura</taxon>
        <taxon>Portunoidea</taxon>
        <taxon>Portunidae</taxon>
        <taxon>Portuninae</taxon>
        <taxon>Portunus</taxon>
    </lineage>
</organism>